<protein>
    <submittedName>
        <fullName evidence="1">Uncharacterized protein</fullName>
    </submittedName>
</protein>
<reference evidence="1 2" key="1">
    <citation type="submission" date="2019-03" db="EMBL/GenBank/DDBJ databases">
        <title>First draft genome of Liparis tanakae, snailfish: a comprehensive survey of snailfish specific genes.</title>
        <authorList>
            <person name="Kim W."/>
            <person name="Song I."/>
            <person name="Jeong J.-H."/>
            <person name="Kim D."/>
            <person name="Kim S."/>
            <person name="Ryu S."/>
            <person name="Song J.Y."/>
            <person name="Lee S.K."/>
        </authorList>
    </citation>
    <scope>NUCLEOTIDE SEQUENCE [LARGE SCALE GENOMIC DNA]</scope>
    <source>
        <tissue evidence="1">Muscle</tissue>
    </source>
</reference>
<keyword evidence="2" id="KW-1185">Reference proteome</keyword>
<organism evidence="1 2">
    <name type="scientific">Liparis tanakae</name>
    <name type="common">Tanaka's snailfish</name>
    <dbReference type="NCBI Taxonomy" id="230148"/>
    <lineage>
        <taxon>Eukaryota</taxon>
        <taxon>Metazoa</taxon>
        <taxon>Chordata</taxon>
        <taxon>Craniata</taxon>
        <taxon>Vertebrata</taxon>
        <taxon>Euteleostomi</taxon>
        <taxon>Actinopterygii</taxon>
        <taxon>Neopterygii</taxon>
        <taxon>Teleostei</taxon>
        <taxon>Neoteleostei</taxon>
        <taxon>Acanthomorphata</taxon>
        <taxon>Eupercaria</taxon>
        <taxon>Perciformes</taxon>
        <taxon>Cottioidei</taxon>
        <taxon>Cottales</taxon>
        <taxon>Liparidae</taxon>
        <taxon>Liparis</taxon>
    </lineage>
</organism>
<name>A0A4Z2HRV8_9TELE</name>
<sequence length="157" mass="17829">MQRSAAVESVPEASRPIRLANGITLTEDETWTYLLYNGVIVIPAGHIDVDRLEGERKQEQQIPQTQPDHLQRRKYVMRQLQTALSQGHDGLQLSAQRSSLQVQHGRVLIPRLVLLAEATPFMVPHQRQVDLVQEKADPGFIQQIKFTLNTSFQQTQA</sequence>
<proteinExistence type="predicted"/>
<accession>A0A4Z2HRV8</accession>
<dbReference type="AlphaFoldDB" id="A0A4Z2HRV8"/>
<comment type="caution">
    <text evidence="1">The sequence shown here is derived from an EMBL/GenBank/DDBJ whole genome shotgun (WGS) entry which is preliminary data.</text>
</comment>
<dbReference type="Proteomes" id="UP000314294">
    <property type="component" value="Unassembled WGS sequence"/>
</dbReference>
<gene>
    <name evidence="1" type="ORF">EYF80_021368</name>
</gene>
<evidence type="ECO:0000313" key="2">
    <source>
        <dbReference type="Proteomes" id="UP000314294"/>
    </source>
</evidence>
<dbReference type="EMBL" id="SRLO01000190">
    <property type="protein sequence ID" value="TNN68447.1"/>
    <property type="molecule type" value="Genomic_DNA"/>
</dbReference>
<evidence type="ECO:0000313" key="1">
    <source>
        <dbReference type="EMBL" id="TNN68447.1"/>
    </source>
</evidence>